<accession>A0A6T6MQN5</accession>
<evidence type="ECO:0000256" key="1">
    <source>
        <dbReference type="SAM" id="MobiDB-lite"/>
    </source>
</evidence>
<feature type="region of interest" description="Disordered" evidence="1">
    <location>
        <begin position="1"/>
        <end position="54"/>
    </location>
</feature>
<sequence length="318" mass="35395">MVLTRSARKATQSSSHLTDVTNTTPQKVTATPSKFCYETPKQNLKNSTTPPPSTVSRVLVREMAKLGLSTPLPSLQSIPTESEPMKSESVDQNLKDSGFEQNESVEMNELDEIEEICTENVTDFVTPERIEAVKPKFEVVGHSDVSTDWCGSHVAFDVLGQSTVKVVAQVNKNENPNTSCEKQLDLEELNEEGVELVQTMLDFLQDNENQHEEIIDEECDDVEQSQMVQLGSEWRGSHVIYESEEEEGGPEESGSEIEDESMKYLVGNGNETAVVLELGDQLDQMEIVRKPKPALNLTRKSRGIPSSKSTKSALRFAW</sequence>
<feature type="region of interest" description="Disordered" evidence="1">
    <location>
        <begin position="70"/>
        <end position="91"/>
    </location>
</feature>
<dbReference type="EMBL" id="HBFP01008614">
    <property type="protein sequence ID" value="CAD8821776.1"/>
    <property type="molecule type" value="Transcribed_RNA"/>
</dbReference>
<gene>
    <name evidence="2" type="ORF">TOLI1172_LOCUS6172</name>
    <name evidence="3" type="ORF">TOLI1172_LOCUS6174</name>
</gene>
<name>A0A6T6MQN5_9RHOD</name>
<organism evidence="3">
    <name type="scientific">Timspurckia oligopyrenoides</name>
    <dbReference type="NCBI Taxonomy" id="708627"/>
    <lineage>
        <taxon>Eukaryota</taxon>
        <taxon>Rhodophyta</taxon>
        <taxon>Bangiophyceae</taxon>
        <taxon>Porphyridiales</taxon>
        <taxon>Porphyridiaceae</taxon>
        <taxon>Timspurckia</taxon>
    </lineage>
</organism>
<dbReference type="EMBL" id="HBFP01008616">
    <property type="protein sequence ID" value="CAD8821778.1"/>
    <property type="molecule type" value="Transcribed_RNA"/>
</dbReference>
<reference evidence="3" key="1">
    <citation type="submission" date="2021-01" db="EMBL/GenBank/DDBJ databases">
        <authorList>
            <person name="Corre E."/>
            <person name="Pelletier E."/>
            <person name="Niang G."/>
            <person name="Scheremetjew M."/>
            <person name="Finn R."/>
            <person name="Kale V."/>
            <person name="Holt S."/>
            <person name="Cochrane G."/>
            <person name="Meng A."/>
            <person name="Brown T."/>
            <person name="Cohen L."/>
        </authorList>
    </citation>
    <scope>NUCLEOTIDE SEQUENCE</scope>
    <source>
        <strain evidence="3">CCMP3278</strain>
    </source>
</reference>
<protein>
    <submittedName>
        <fullName evidence="3">Uncharacterized protein</fullName>
    </submittedName>
</protein>
<evidence type="ECO:0000313" key="2">
    <source>
        <dbReference type="EMBL" id="CAD8821776.1"/>
    </source>
</evidence>
<dbReference type="AlphaFoldDB" id="A0A6T6MQN5"/>
<feature type="compositionally biased region" description="Polar residues" evidence="1">
    <location>
        <begin position="71"/>
        <end position="80"/>
    </location>
</feature>
<feature type="region of interest" description="Disordered" evidence="1">
    <location>
        <begin position="292"/>
        <end position="318"/>
    </location>
</feature>
<evidence type="ECO:0000313" key="3">
    <source>
        <dbReference type="EMBL" id="CAD8821778.1"/>
    </source>
</evidence>
<feature type="compositionally biased region" description="Polar residues" evidence="1">
    <location>
        <begin position="9"/>
        <end position="32"/>
    </location>
</feature>
<feature type="region of interest" description="Disordered" evidence="1">
    <location>
        <begin position="240"/>
        <end position="264"/>
    </location>
</feature>
<feature type="compositionally biased region" description="Acidic residues" evidence="1">
    <location>
        <begin position="242"/>
        <end position="259"/>
    </location>
</feature>
<proteinExistence type="predicted"/>